<evidence type="ECO:0000256" key="1">
    <source>
        <dbReference type="SAM" id="Phobius"/>
    </source>
</evidence>
<organism evidence="2">
    <name type="scientific">marine sediment metagenome</name>
    <dbReference type="NCBI Taxonomy" id="412755"/>
    <lineage>
        <taxon>unclassified sequences</taxon>
        <taxon>metagenomes</taxon>
        <taxon>ecological metagenomes</taxon>
    </lineage>
</organism>
<feature type="transmembrane region" description="Helical" evidence="1">
    <location>
        <begin position="66"/>
        <end position="89"/>
    </location>
</feature>
<dbReference type="EMBL" id="LAZR01032389">
    <property type="protein sequence ID" value="KKL51028.1"/>
    <property type="molecule type" value="Genomic_DNA"/>
</dbReference>
<sequence length="333" mass="37410">MTREAPRQSRLTRGAVVVFSLLTVGGFVLLFLLLVNTEKQGLLVALPFVGLVVLARMILERRRLAFVHLVVPVVTGGAILAVSLLVHAYPQTTPVEQVLGMGILQDNYGVDESELDDLGLYERVLYCSDGRCLVEHGQMKVNDITGSNQRNVLKNVVDITVIWPDGVPRTVLSKDANDSVPGGLTYRFNRHGLKEALMPGVYTFVVKRVDGSEIRLYREHKGEIIELPRDVDFSRVGDSLRVTWKQSLPGSNVTWYRVGISPIDVSPIKGPVFDDNPDLLYYKELTWPNHVGVGEENVLEIDNPGFVDGERYNFVFFAYLNTEFMKDVRTFTW</sequence>
<feature type="transmembrane region" description="Helical" evidence="1">
    <location>
        <begin position="12"/>
        <end position="35"/>
    </location>
</feature>
<protein>
    <submittedName>
        <fullName evidence="2">Uncharacterized protein</fullName>
    </submittedName>
</protein>
<gene>
    <name evidence="2" type="ORF">LCGC14_2299600</name>
</gene>
<name>A0A0F9CNT6_9ZZZZ</name>
<accession>A0A0F9CNT6</accession>
<keyword evidence="1" id="KW-0472">Membrane</keyword>
<reference evidence="2" key="1">
    <citation type="journal article" date="2015" name="Nature">
        <title>Complex archaea that bridge the gap between prokaryotes and eukaryotes.</title>
        <authorList>
            <person name="Spang A."/>
            <person name="Saw J.H."/>
            <person name="Jorgensen S.L."/>
            <person name="Zaremba-Niedzwiedzka K."/>
            <person name="Martijn J."/>
            <person name="Lind A.E."/>
            <person name="van Eijk R."/>
            <person name="Schleper C."/>
            <person name="Guy L."/>
            <person name="Ettema T.J."/>
        </authorList>
    </citation>
    <scope>NUCLEOTIDE SEQUENCE</scope>
</reference>
<feature type="transmembrane region" description="Helical" evidence="1">
    <location>
        <begin position="41"/>
        <end position="59"/>
    </location>
</feature>
<dbReference type="AlphaFoldDB" id="A0A0F9CNT6"/>
<comment type="caution">
    <text evidence="2">The sequence shown here is derived from an EMBL/GenBank/DDBJ whole genome shotgun (WGS) entry which is preliminary data.</text>
</comment>
<proteinExistence type="predicted"/>
<keyword evidence="1" id="KW-1133">Transmembrane helix</keyword>
<evidence type="ECO:0000313" key="2">
    <source>
        <dbReference type="EMBL" id="KKL51028.1"/>
    </source>
</evidence>
<keyword evidence="1" id="KW-0812">Transmembrane</keyword>